<proteinExistence type="predicted"/>
<dbReference type="RefSeq" id="WP_077118718.1">
    <property type="nucleotide sequence ID" value="NZ_FMUE01000003.1"/>
</dbReference>
<dbReference type="EMBL" id="FMUE01000003">
    <property type="protein sequence ID" value="SCX16158.1"/>
    <property type="molecule type" value="Genomic_DNA"/>
</dbReference>
<accession>A0A1R3TGA5</accession>
<protein>
    <submittedName>
        <fullName evidence="1">Uncharacterized protein</fullName>
    </submittedName>
</protein>
<dbReference type="AlphaFoldDB" id="A0A1R3TGA5"/>
<name>A0A1R3TGA5_9HYPH</name>
<dbReference type="STRING" id="1907666.DSM25559_1434"/>
<evidence type="ECO:0000313" key="2">
    <source>
        <dbReference type="Proteomes" id="UP000187891"/>
    </source>
</evidence>
<organism evidence="1 2">
    <name type="scientific">Agrobacterium rosae</name>
    <dbReference type="NCBI Taxonomy" id="1972867"/>
    <lineage>
        <taxon>Bacteria</taxon>
        <taxon>Pseudomonadati</taxon>
        <taxon>Pseudomonadota</taxon>
        <taxon>Alphaproteobacteria</taxon>
        <taxon>Hyphomicrobiales</taxon>
        <taxon>Rhizobiaceae</taxon>
        <taxon>Rhizobium/Agrobacterium group</taxon>
        <taxon>Agrobacterium</taxon>
    </lineage>
</organism>
<gene>
    <name evidence="1" type="ORF">DSM25559_1434</name>
</gene>
<evidence type="ECO:0000313" key="1">
    <source>
        <dbReference type="EMBL" id="SCX16158.1"/>
    </source>
</evidence>
<reference evidence="2" key="1">
    <citation type="submission" date="2016-10" db="EMBL/GenBank/DDBJ databases">
        <authorList>
            <person name="Wibberg D."/>
        </authorList>
    </citation>
    <scope>NUCLEOTIDE SEQUENCE [LARGE SCALE GENOMIC DNA]</scope>
</reference>
<sequence>MSGALAKYLKDFSQFVPPPEAPSVFEPETSVSSFESAWLPEPEIAIDLDEEKRKAFAEGEEAGKREQLLSQETELEALRALHSKELEAMQTRYEDEIATHLATSVISMKQAIAGNVEAACFRLFALVMERELAKTTAADISAEITREIEGGYAGTIKITGPEHLLSKIRDDLGPVDNQVDYDESDDIDIKVQLDSSVLMTRLAEFFQNARGLADE</sequence>
<dbReference type="Proteomes" id="UP000187891">
    <property type="component" value="Unassembled WGS sequence"/>
</dbReference>